<organism evidence="2 3">
    <name type="scientific">Hominilimicola fabiformis</name>
    <dbReference type="NCBI Taxonomy" id="2885356"/>
    <lineage>
        <taxon>Bacteria</taxon>
        <taxon>Bacillati</taxon>
        <taxon>Bacillota</taxon>
        <taxon>Clostridia</taxon>
        <taxon>Eubacteriales</taxon>
        <taxon>Oscillospiraceae</taxon>
        <taxon>Hominilimicola</taxon>
    </lineage>
</organism>
<accession>A0AAE3JB74</accession>
<proteinExistence type="predicted"/>
<dbReference type="EMBL" id="JAJEQM010000018">
    <property type="protein sequence ID" value="MCC2211495.1"/>
    <property type="molecule type" value="Genomic_DNA"/>
</dbReference>
<name>A0AAE3JB74_9FIRM</name>
<evidence type="ECO:0000313" key="3">
    <source>
        <dbReference type="Proteomes" id="UP001198242"/>
    </source>
</evidence>
<sequence>MQEEINKKTVALVISASKMTGRVLQAAIREYLRQQQKNKNKGYQGKQTIKQLVESGAALSNIEITNKNIKSFEPVAKKYGLDYALKKDNSTKPPKYLVFFKGKDIDVINMAFQEYSQKLLREKPSIRKMLSQMRELAKTINPKDRARRKEQERDI</sequence>
<evidence type="ECO:0000313" key="2">
    <source>
        <dbReference type="EMBL" id="MCC2211495.1"/>
    </source>
</evidence>
<dbReference type="Pfam" id="PF12687">
    <property type="entry name" value="DUF3801"/>
    <property type="match status" value="1"/>
</dbReference>
<dbReference type="AlphaFoldDB" id="A0AAE3JB74"/>
<dbReference type="Proteomes" id="UP001198242">
    <property type="component" value="Unassembled WGS sequence"/>
</dbReference>
<dbReference type="InterPro" id="IPR024234">
    <property type="entry name" value="DUF3801"/>
</dbReference>
<keyword evidence="3" id="KW-1185">Reference proteome</keyword>
<feature type="region of interest" description="Disordered" evidence="1">
    <location>
        <begin position="136"/>
        <end position="155"/>
    </location>
</feature>
<gene>
    <name evidence="2" type="ORF">LKE05_11935</name>
</gene>
<protein>
    <submittedName>
        <fullName evidence="2">PcfB family protein</fullName>
    </submittedName>
</protein>
<dbReference type="RefSeq" id="WP_147514132.1">
    <property type="nucleotide sequence ID" value="NZ_JAJEQM010000018.1"/>
</dbReference>
<reference evidence="2 3" key="1">
    <citation type="submission" date="2021-10" db="EMBL/GenBank/DDBJ databases">
        <title>Anaerobic single-cell dispensing facilitates the cultivation of human gut bacteria.</title>
        <authorList>
            <person name="Afrizal A."/>
        </authorList>
    </citation>
    <scope>NUCLEOTIDE SEQUENCE [LARGE SCALE GENOMIC DNA]</scope>
    <source>
        <strain evidence="2 3">CLA-AA-H232</strain>
    </source>
</reference>
<evidence type="ECO:0000256" key="1">
    <source>
        <dbReference type="SAM" id="MobiDB-lite"/>
    </source>
</evidence>
<comment type="caution">
    <text evidence="2">The sequence shown here is derived from an EMBL/GenBank/DDBJ whole genome shotgun (WGS) entry which is preliminary data.</text>
</comment>